<evidence type="ECO:0000313" key="3">
    <source>
        <dbReference type="EMBL" id="KAL0063992.1"/>
    </source>
</evidence>
<accession>A0ABR2ZQN2</accession>
<dbReference type="CDD" id="cd00077">
    <property type="entry name" value="HDc"/>
    <property type="match status" value="1"/>
</dbReference>
<reference evidence="3 4" key="1">
    <citation type="submission" date="2024-05" db="EMBL/GenBank/DDBJ databases">
        <title>A draft genome resource for the thread blight pathogen Marasmius tenuissimus strain MS-2.</title>
        <authorList>
            <person name="Yulfo-Soto G.E."/>
            <person name="Baruah I.K."/>
            <person name="Amoako-Attah I."/>
            <person name="Bukari Y."/>
            <person name="Meinhardt L.W."/>
            <person name="Bailey B.A."/>
            <person name="Cohen S.P."/>
        </authorList>
    </citation>
    <scope>NUCLEOTIDE SEQUENCE [LARGE SCALE GENOMIC DNA]</scope>
    <source>
        <strain evidence="3 4">MS-2</strain>
    </source>
</reference>
<dbReference type="PANTHER" id="PTHR11373">
    <property type="entry name" value="DEOXYNUCLEOSIDE TRIPHOSPHATE TRIPHOSPHOHYDROLASE"/>
    <property type="match status" value="1"/>
</dbReference>
<keyword evidence="4" id="KW-1185">Reference proteome</keyword>
<organism evidence="3 4">
    <name type="scientific">Marasmius tenuissimus</name>
    <dbReference type="NCBI Taxonomy" id="585030"/>
    <lineage>
        <taxon>Eukaryota</taxon>
        <taxon>Fungi</taxon>
        <taxon>Dikarya</taxon>
        <taxon>Basidiomycota</taxon>
        <taxon>Agaricomycotina</taxon>
        <taxon>Agaricomycetes</taxon>
        <taxon>Agaricomycetidae</taxon>
        <taxon>Agaricales</taxon>
        <taxon>Marasmiineae</taxon>
        <taxon>Marasmiaceae</taxon>
        <taxon>Marasmius</taxon>
    </lineage>
</organism>
<dbReference type="SMART" id="SM00471">
    <property type="entry name" value="HDc"/>
    <property type="match status" value="1"/>
</dbReference>
<protein>
    <recommendedName>
        <fullName evidence="2">HD/PDEase domain-containing protein</fullName>
    </recommendedName>
</protein>
<dbReference type="EMBL" id="JBBXMP010000069">
    <property type="protein sequence ID" value="KAL0063992.1"/>
    <property type="molecule type" value="Genomic_DNA"/>
</dbReference>
<dbReference type="InterPro" id="IPR050135">
    <property type="entry name" value="dGTPase-like"/>
</dbReference>
<dbReference type="PANTHER" id="PTHR11373:SF4">
    <property type="entry name" value="DEOXYNUCLEOSIDE TRIPHOSPHATE TRIPHOSPHOHYDROLASE SAMHD1"/>
    <property type="match status" value="1"/>
</dbReference>
<dbReference type="InterPro" id="IPR003607">
    <property type="entry name" value="HD/PDEase_dom"/>
</dbReference>
<dbReference type="SUPFAM" id="SSF109604">
    <property type="entry name" value="HD-domain/PDEase-like"/>
    <property type="match status" value="1"/>
</dbReference>
<dbReference type="Gene3D" id="3.30.70.2760">
    <property type="match status" value="1"/>
</dbReference>
<dbReference type="Pfam" id="PF01966">
    <property type="entry name" value="HD"/>
    <property type="match status" value="1"/>
</dbReference>
<feature type="compositionally biased region" description="Low complexity" evidence="1">
    <location>
        <begin position="481"/>
        <end position="496"/>
    </location>
</feature>
<name>A0ABR2ZQN2_9AGAR</name>
<evidence type="ECO:0000313" key="4">
    <source>
        <dbReference type="Proteomes" id="UP001437256"/>
    </source>
</evidence>
<dbReference type="InterPro" id="IPR006674">
    <property type="entry name" value="HD_domain"/>
</dbReference>
<sequence>MSDDFDLEDREQIDHAGSQSSDTGSPEAALRPRQLRDIIHDLIELGPRLCRFIDTPQFQRLRDIKQLGTSNYVWPSASHSRFEHCIGVAHLAGTLARNIQRAQPKLKISDRDVECVELAGLCHDLGHGPWSHMWDRMFIPDVLPEEDWTHEQGSEMMLDFLVKDNNIEIAEKDLAFIKALILGKPEECSPDEKPFLFDIVANGRNGLDVDKYDYILRDSHMFGDPVGINVARLLASARVIGREITYDIKDLNTIKEIFRTRYKLHEHYYNHKTGKIIEYMILDALKIADPHLNIAKRIRDPQQYLRLTDFIMHEIKCSSHSELDGARRLFSRIEKRDLYKMVDWKLIPYETSTVFKRHVTSLGIYQAIQDEPLVSLKVDEEELEAGDIIVEFTTLHHGMKERNPLDSVKFYSKYSPDVCYQAQPGDYSTIMPKSFAEVMMRVYTKKPQFFGVIQAGYRTILHKIPDDIDIDHNYGTSSIGETTIATPPATEAPSSPRTDSVETLPGSSTGTRSIKPLSKKGSELNRFMTVNPSYAPSSPSKTPNVSRKRKASLDREMSPVEAIQGRRGKVSEENVRPLVFGLKKRKVDDDGGEERE</sequence>
<feature type="region of interest" description="Disordered" evidence="1">
    <location>
        <begin position="479"/>
        <end position="574"/>
    </location>
</feature>
<evidence type="ECO:0000256" key="1">
    <source>
        <dbReference type="SAM" id="MobiDB-lite"/>
    </source>
</evidence>
<evidence type="ECO:0000259" key="2">
    <source>
        <dbReference type="SMART" id="SM00471"/>
    </source>
</evidence>
<feature type="domain" description="HD/PDEase" evidence="2">
    <location>
        <begin position="77"/>
        <end position="224"/>
    </location>
</feature>
<proteinExistence type="predicted"/>
<dbReference type="Gene3D" id="1.10.3210.10">
    <property type="entry name" value="Hypothetical protein af1432"/>
    <property type="match status" value="1"/>
</dbReference>
<feature type="compositionally biased region" description="Polar residues" evidence="1">
    <location>
        <begin position="528"/>
        <end position="545"/>
    </location>
</feature>
<gene>
    <name evidence="3" type="ORF">AAF712_009060</name>
</gene>
<comment type="caution">
    <text evidence="3">The sequence shown here is derived from an EMBL/GenBank/DDBJ whole genome shotgun (WGS) entry which is preliminary data.</text>
</comment>
<feature type="region of interest" description="Disordered" evidence="1">
    <location>
        <begin position="1"/>
        <end position="30"/>
    </location>
</feature>
<dbReference type="Proteomes" id="UP001437256">
    <property type="component" value="Unassembled WGS sequence"/>
</dbReference>
<feature type="compositionally biased region" description="Acidic residues" evidence="1">
    <location>
        <begin position="1"/>
        <end position="11"/>
    </location>
</feature>
<dbReference type="Pfam" id="PF19276">
    <property type="entry name" value="HD_assoc_2"/>
    <property type="match status" value="1"/>
</dbReference>
<dbReference type="InterPro" id="IPR045509">
    <property type="entry name" value="HD_assoc_2"/>
</dbReference>